<dbReference type="RefSeq" id="WP_034518317.1">
    <property type="nucleotide sequence ID" value="NZ_CP162925.1"/>
</dbReference>
<feature type="transmembrane region" description="Helical" evidence="1">
    <location>
        <begin position="61"/>
        <end position="79"/>
    </location>
</feature>
<feature type="transmembrane region" description="Helical" evidence="1">
    <location>
        <begin position="191"/>
        <end position="215"/>
    </location>
</feature>
<keyword evidence="1" id="KW-1133">Transmembrane helix</keyword>
<feature type="transmembrane region" description="Helical" evidence="1">
    <location>
        <begin position="91"/>
        <end position="109"/>
    </location>
</feature>
<organism evidence="3 4">
    <name type="scientific">Bifidobacterium dentium</name>
    <dbReference type="NCBI Taxonomy" id="1689"/>
    <lineage>
        <taxon>Bacteria</taxon>
        <taxon>Bacillati</taxon>
        <taxon>Actinomycetota</taxon>
        <taxon>Actinomycetes</taxon>
        <taxon>Bifidobacteriales</taxon>
        <taxon>Bifidobacteriaceae</taxon>
        <taxon>Bifidobacterium</taxon>
    </lineage>
</organism>
<proteinExistence type="predicted"/>
<gene>
    <name evidence="3" type="ORF">GBB04_03175</name>
</gene>
<name>A0A7J5TKC1_9BIFI</name>
<dbReference type="AlphaFoldDB" id="A0A7J5TKC1"/>
<comment type="caution">
    <text evidence="3">The sequence shown here is derived from an EMBL/GenBank/DDBJ whole genome shotgun (WGS) entry which is preliminary data.</text>
</comment>
<feature type="transmembrane region" description="Helical" evidence="1">
    <location>
        <begin position="259"/>
        <end position="278"/>
    </location>
</feature>
<feature type="domain" description="Histidine kinase N-terminal 7TM region" evidence="2">
    <location>
        <begin position="68"/>
        <end position="245"/>
    </location>
</feature>
<dbReference type="Proteomes" id="UP000429211">
    <property type="component" value="Unassembled WGS sequence"/>
</dbReference>
<keyword evidence="1" id="KW-0812">Transmembrane</keyword>
<feature type="transmembrane region" description="Helical" evidence="1">
    <location>
        <begin position="121"/>
        <end position="140"/>
    </location>
</feature>
<evidence type="ECO:0000313" key="4">
    <source>
        <dbReference type="Proteomes" id="UP000429211"/>
    </source>
</evidence>
<feature type="transmembrane region" description="Helical" evidence="1">
    <location>
        <begin position="227"/>
        <end position="247"/>
    </location>
</feature>
<reference evidence="3 4" key="1">
    <citation type="journal article" date="2019" name="Nat. Med.">
        <title>A library of human gut bacterial isolates paired with longitudinal multiomics data enables mechanistic microbiome research.</title>
        <authorList>
            <person name="Poyet M."/>
            <person name="Groussin M."/>
            <person name="Gibbons S.M."/>
            <person name="Avila-Pacheco J."/>
            <person name="Jiang X."/>
            <person name="Kearney S.M."/>
            <person name="Perrotta A.R."/>
            <person name="Berdy B."/>
            <person name="Zhao S."/>
            <person name="Lieberman T.D."/>
            <person name="Swanson P.K."/>
            <person name="Smith M."/>
            <person name="Roesemann S."/>
            <person name="Alexander J.E."/>
            <person name="Rich S.A."/>
            <person name="Livny J."/>
            <person name="Vlamakis H."/>
            <person name="Clish C."/>
            <person name="Bullock K."/>
            <person name="Deik A."/>
            <person name="Scott J."/>
            <person name="Pierce K.A."/>
            <person name="Xavier R.J."/>
            <person name="Alm E.J."/>
        </authorList>
    </citation>
    <scope>NUCLEOTIDE SEQUENCE [LARGE SCALE GENOMIC DNA]</scope>
    <source>
        <strain evidence="3 4">BIOML-A2</strain>
    </source>
</reference>
<feature type="transmembrane region" description="Helical" evidence="1">
    <location>
        <begin position="152"/>
        <end position="171"/>
    </location>
</feature>
<accession>A0A7J5TKC1</accession>
<evidence type="ECO:0000259" key="2">
    <source>
        <dbReference type="Pfam" id="PF16927"/>
    </source>
</evidence>
<dbReference type="Pfam" id="PF16927">
    <property type="entry name" value="HisKA_7TM"/>
    <property type="match status" value="1"/>
</dbReference>
<protein>
    <submittedName>
        <fullName evidence="3">Tat pathway signal protein</fullName>
    </submittedName>
</protein>
<evidence type="ECO:0000256" key="1">
    <source>
        <dbReference type="SAM" id="Phobius"/>
    </source>
</evidence>
<sequence length="585" mass="64372">MPNGTVLSIFTRSRRGLLTTICASVTLLYLALVIALACAWPPSAPVPSSDNASAFSFIDRTALNCIFGIVFSFWGVMAYLRCLDPRISRRLAAIAVILTLWLTAVTIKWNTTDLKLARYLWYGYYIPMACLPPLCLSCALKSAGIELGKTAVRLKTACIALGIVLAVLALTNDVHRLFFTFDVPNPGLVGMYSYGPAYWAFFAYNTLYYLAFFCVLWRSSRSAMRGLVVPAATVATTGLLFCAAYALRAKWAVSFNFSLVYGIIVMVTLELCLDLGLIPSTRSFKKVFDDLPFDLKILSRNGSLYHQTKVAGPLNANAVNRANHGTPGSFRLPDLPDSLFIVWPLSGGTALLTQDMSGLNELNRTLGKQGTELKRDLEALEHDRELVELLTELEVKSRLVDDVDAALSASMAEVTALLNNLPTEPHARQRQLERARMLVAYCKRKGSLVLAEAADPELDRDRIRLIANELACDLRAVGIDCAALVNLDHPVAAQQASTLYDCIYDMAFMAFECSSPALIYHLGERDDGLIELRAHLQSDDEEDLSSLPRTQALRERLDKCDVIYALTGNTGQLVLLARVKGGECV</sequence>
<dbReference type="InterPro" id="IPR031621">
    <property type="entry name" value="HisKA_7TM"/>
</dbReference>
<dbReference type="EMBL" id="WDPD01000002">
    <property type="protein sequence ID" value="KAB7461998.1"/>
    <property type="molecule type" value="Genomic_DNA"/>
</dbReference>
<keyword evidence="1" id="KW-0472">Membrane</keyword>
<evidence type="ECO:0000313" key="3">
    <source>
        <dbReference type="EMBL" id="KAB7461998.1"/>
    </source>
</evidence>